<accession>A0A6M3ZMW6</accession>
<proteinExistence type="predicted"/>
<gene>
    <name evidence="2" type="ORF">C798_06690</name>
</gene>
<evidence type="ECO:0000313" key="2">
    <source>
        <dbReference type="EMBL" id="QJP99926.1"/>
    </source>
</evidence>
<feature type="chain" id="PRO_5026771759" evidence="1">
    <location>
        <begin position="22"/>
        <end position="202"/>
    </location>
</feature>
<dbReference type="Proteomes" id="UP000501648">
    <property type="component" value="Chromosome"/>
</dbReference>
<dbReference type="AlphaFoldDB" id="A0A6M3ZMW6"/>
<reference evidence="2 3" key="1">
    <citation type="journal article" date="2012" name="J. Bacteriol.">
        <title>Genome sequence of the pathogenic Herbaspirillum seropedicae strain Os34, isolated from rice roots.</title>
        <authorList>
            <person name="Ye W."/>
            <person name="Ye S."/>
            <person name="Liu J."/>
            <person name="Chang S."/>
            <person name="Chen M."/>
            <person name="Zhu B."/>
            <person name="Guo L."/>
            <person name="An Q."/>
        </authorList>
    </citation>
    <scope>NUCLEOTIDE SEQUENCE [LARGE SCALE GENOMIC DNA]</scope>
    <source>
        <strain evidence="2 3">Os34</strain>
    </source>
</reference>
<sequence length="202" mass="23473">MRAIKYCLFLFLIFLINSGNTQTLSPADLALVKSELKIPNTWTISKTASPWNTSSGDTYCTVFLSSERKKWLGNFCVSSNEEVRFDMGVWDEVPDEEHWGDRSREDIGYWSVTPMFIYPMTPFILHPIKNYAAEVDCNLGDGRGYRPTSTCHTAYYQLREGVFLYSIFHISDDVKRQRMAYVSDIRNLWIHVGKKINKESRR</sequence>
<evidence type="ECO:0000313" key="3">
    <source>
        <dbReference type="Proteomes" id="UP000501648"/>
    </source>
</evidence>
<organism evidence="2 3">
    <name type="scientific">Herbaspirillum rubrisubalbicans Os34</name>
    <dbReference type="NCBI Taxonomy" id="1235827"/>
    <lineage>
        <taxon>Bacteria</taxon>
        <taxon>Pseudomonadati</taxon>
        <taxon>Pseudomonadota</taxon>
        <taxon>Betaproteobacteria</taxon>
        <taxon>Burkholderiales</taxon>
        <taxon>Oxalobacteraceae</taxon>
        <taxon>Herbaspirillum</taxon>
    </lineage>
</organism>
<feature type="signal peptide" evidence="1">
    <location>
        <begin position="1"/>
        <end position="21"/>
    </location>
</feature>
<dbReference type="EMBL" id="CP008956">
    <property type="protein sequence ID" value="QJP99926.1"/>
    <property type="molecule type" value="Genomic_DNA"/>
</dbReference>
<evidence type="ECO:0000256" key="1">
    <source>
        <dbReference type="SAM" id="SignalP"/>
    </source>
</evidence>
<name>A0A6M3ZMW6_9BURK</name>
<protein>
    <submittedName>
        <fullName evidence="2">Uncharacterized protein</fullName>
    </submittedName>
</protein>
<keyword evidence="1" id="KW-0732">Signal</keyword>